<feature type="region of interest" description="Disordered" evidence="1">
    <location>
        <begin position="105"/>
        <end position="131"/>
    </location>
</feature>
<keyword evidence="2" id="KW-0472">Membrane</keyword>
<keyword evidence="4" id="KW-1185">Reference proteome</keyword>
<comment type="caution">
    <text evidence="3">The sequence shown here is derived from an EMBL/GenBank/DDBJ whole genome shotgun (WGS) entry which is preliminary data.</text>
</comment>
<keyword evidence="2" id="KW-0812">Transmembrane</keyword>
<evidence type="ECO:0000313" key="4">
    <source>
        <dbReference type="Proteomes" id="UP000785679"/>
    </source>
</evidence>
<accession>A0A8J8T327</accession>
<feature type="compositionally biased region" description="Pro residues" evidence="1">
    <location>
        <begin position="112"/>
        <end position="131"/>
    </location>
</feature>
<feature type="transmembrane region" description="Helical" evidence="2">
    <location>
        <begin position="51"/>
        <end position="70"/>
    </location>
</feature>
<proteinExistence type="predicted"/>
<evidence type="ECO:0000256" key="2">
    <source>
        <dbReference type="SAM" id="Phobius"/>
    </source>
</evidence>
<dbReference type="Proteomes" id="UP000785679">
    <property type="component" value="Unassembled WGS sequence"/>
</dbReference>
<evidence type="ECO:0000313" key="3">
    <source>
        <dbReference type="EMBL" id="TNV80389.1"/>
    </source>
</evidence>
<dbReference type="AlphaFoldDB" id="A0A8J8T327"/>
<sequence length="570" mass="64106">MITQVMRRLYVTAINTMYIIIIQKEKGDNNLKFNCRASKTRTRSSQKMINLAKSSILISLISIALIGTTIQSKKVTLQPNEQLRNRMASSYPSFLSALYDKPREREQKYNPPVTPDPPVPPTPDPPAPPAPVYAEIDPVDNVYIPPTPFTVPTLTPAQVLLMKSFEGFLIGLTAETLVPNTTECFHRITNFTIIQNTRFFYNLDQVKETITYVTTEEDPLNPLHIMTATNTISFYTSTYLQNLTNHLWVCNDMLKNVYKYTNYRALQYNSIVDIFTSFFQSAIGKIISFTAKLTNIQTIMKATKETGIQNPQIWNELGVVVKLLILFEPVSGSGYDTGSERMMMTNGNGLDQTLIRDMPDGSYYISNDGRVQNEVEEGKLEVSPVEKTQDFFGVLYDRPLVESIKQNQLTTAAPPPYTLFFSFTGVFDFFKGVLYGLNIAKAGKMVDCINNANFIVEGGNKTFNTFVSNLTIYGGLVAIDEGLKVLYAAGGLSTDCVQGVTEAQANIFKYLDFLGAPSLLYINLVYNFGLLYDSVKTFVYFFFYPSRNKIATTNELGKQFGSFFYNIFSS</sequence>
<dbReference type="OrthoDB" id="10658712at2759"/>
<gene>
    <name evidence="3" type="ORF">FGO68_gene1656</name>
</gene>
<name>A0A8J8T327_HALGN</name>
<evidence type="ECO:0000256" key="1">
    <source>
        <dbReference type="SAM" id="MobiDB-lite"/>
    </source>
</evidence>
<reference evidence="3" key="1">
    <citation type="submission" date="2019-06" db="EMBL/GenBank/DDBJ databases">
        <authorList>
            <person name="Zheng W."/>
        </authorList>
    </citation>
    <scope>NUCLEOTIDE SEQUENCE</scope>
    <source>
        <strain evidence="3">QDHG01</strain>
    </source>
</reference>
<dbReference type="EMBL" id="RRYP01007569">
    <property type="protein sequence ID" value="TNV80389.1"/>
    <property type="molecule type" value="Genomic_DNA"/>
</dbReference>
<organism evidence="3 4">
    <name type="scientific">Halteria grandinella</name>
    <dbReference type="NCBI Taxonomy" id="5974"/>
    <lineage>
        <taxon>Eukaryota</taxon>
        <taxon>Sar</taxon>
        <taxon>Alveolata</taxon>
        <taxon>Ciliophora</taxon>
        <taxon>Intramacronucleata</taxon>
        <taxon>Spirotrichea</taxon>
        <taxon>Stichotrichia</taxon>
        <taxon>Sporadotrichida</taxon>
        <taxon>Halteriidae</taxon>
        <taxon>Halteria</taxon>
    </lineage>
</organism>
<keyword evidence="2" id="KW-1133">Transmembrane helix</keyword>
<protein>
    <submittedName>
        <fullName evidence="3">Uncharacterized protein</fullName>
    </submittedName>
</protein>